<feature type="region of interest" description="Disordered" evidence="1">
    <location>
        <begin position="89"/>
        <end position="120"/>
    </location>
</feature>
<evidence type="ECO:0008006" key="5">
    <source>
        <dbReference type="Google" id="ProtNLM"/>
    </source>
</evidence>
<dbReference type="InterPro" id="IPR034565">
    <property type="entry name" value="Put_cell_wall"/>
</dbReference>
<evidence type="ECO:0000256" key="2">
    <source>
        <dbReference type="SAM" id="SignalP"/>
    </source>
</evidence>
<organism evidence="3 4">
    <name type="scientific">Ricinus communis</name>
    <name type="common">Castor bean</name>
    <dbReference type="NCBI Taxonomy" id="3988"/>
    <lineage>
        <taxon>Eukaryota</taxon>
        <taxon>Viridiplantae</taxon>
        <taxon>Streptophyta</taxon>
        <taxon>Embryophyta</taxon>
        <taxon>Tracheophyta</taxon>
        <taxon>Spermatophyta</taxon>
        <taxon>Magnoliopsida</taxon>
        <taxon>eudicotyledons</taxon>
        <taxon>Gunneridae</taxon>
        <taxon>Pentapetalae</taxon>
        <taxon>rosids</taxon>
        <taxon>fabids</taxon>
        <taxon>Malpighiales</taxon>
        <taxon>Euphorbiaceae</taxon>
        <taxon>Acalyphoideae</taxon>
        <taxon>Acalypheae</taxon>
        <taxon>Ricinus</taxon>
    </lineage>
</organism>
<dbReference type="FunCoup" id="B9RW42">
    <property type="interactions" value="6"/>
</dbReference>
<dbReference type="AlphaFoldDB" id="B9RW42"/>
<keyword evidence="4" id="KW-1185">Reference proteome</keyword>
<dbReference type="InParanoid" id="B9RW42"/>
<feature type="signal peptide" evidence="2">
    <location>
        <begin position="1"/>
        <end position="24"/>
    </location>
</feature>
<dbReference type="OrthoDB" id="1931827at2759"/>
<dbReference type="KEGG" id="rcu:8262109"/>
<reference evidence="4" key="1">
    <citation type="journal article" date="2010" name="Nat. Biotechnol.">
        <title>Draft genome sequence of the oilseed species Ricinus communis.</title>
        <authorList>
            <person name="Chan A.P."/>
            <person name="Crabtree J."/>
            <person name="Zhao Q."/>
            <person name="Lorenzi H."/>
            <person name="Orvis J."/>
            <person name="Puiu D."/>
            <person name="Melake-Berhan A."/>
            <person name="Jones K.M."/>
            <person name="Redman J."/>
            <person name="Chen G."/>
            <person name="Cahoon E.B."/>
            <person name="Gedil M."/>
            <person name="Stanke M."/>
            <person name="Haas B.J."/>
            <person name="Wortman J.R."/>
            <person name="Fraser-Liggett C.M."/>
            <person name="Ravel J."/>
            <person name="Rabinowicz P.D."/>
        </authorList>
    </citation>
    <scope>NUCLEOTIDE SEQUENCE [LARGE SCALE GENOMIC DNA]</scope>
    <source>
        <strain evidence="4">cv. Hale</strain>
    </source>
</reference>
<dbReference type="EMBL" id="EQ973822">
    <property type="protein sequence ID" value="EEF44479.1"/>
    <property type="molecule type" value="Genomic_DNA"/>
</dbReference>
<dbReference type="PANTHER" id="PTHR36733:SF1">
    <property type="entry name" value="CELL WALL PROTEIN-RELATED"/>
    <property type="match status" value="1"/>
</dbReference>
<evidence type="ECO:0000313" key="4">
    <source>
        <dbReference type="Proteomes" id="UP000008311"/>
    </source>
</evidence>
<dbReference type="Proteomes" id="UP000008311">
    <property type="component" value="Unassembled WGS sequence"/>
</dbReference>
<proteinExistence type="predicted"/>
<feature type="chain" id="PRO_5002888673" description="Cell wall protein" evidence="2">
    <location>
        <begin position="25"/>
        <end position="120"/>
    </location>
</feature>
<dbReference type="PANTHER" id="PTHR36733">
    <property type="entry name" value="CELL WALL PROTEIN-RELATED"/>
    <property type="match status" value="1"/>
</dbReference>
<dbReference type="OMA" id="IGSHHIP"/>
<name>B9RW42_RICCO</name>
<dbReference type="STRING" id="3988.B9RW42"/>
<protein>
    <recommendedName>
        <fullName evidence="5">Cell wall protein</fullName>
    </recommendedName>
</protein>
<evidence type="ECO:0000256" key="1">
    <source>
        <dbReference type="SAM" id="MobiDB-lite"/>
    </source>
</evidence>
<dbReference type="eggNOG" id="ENOG502S86B">
    <property type="taxonomic scope" value="Eukaryota"/>
</dbReference>
<accession>B9RW42</accession>
<keyword evidence="2" id="KW-0732">Signal</keyword>
<sequence length="120" mass="12587">MAYTTKLSLLALIVLLAVSGQALAGRQLPLNSKDIDVKQPEFLFKSDRSFLIPGIGRVLVPPHPYLSIPHPHLSIPSYSPPASIGGGSYIPGGDDTFVPNPGFETPNPGRAGSVPAPAHP</sequence>
<evidence type="ECO:0000313" key="3">
    <source>
        <dbReference type="EMBL" id="EEF44479.1"/>
    </source>
</evidence>
<gene>
    <name evidence="3" type="ORF">RCOM_1175980</name>
</gene>